<evidence type="ECO:0000259" key="1">
    <source>
        <dbReference type="Pfam" id="PF04273"/>
    </source>
</evidence>
<keyword evidence="3" id="KW-1185">Reference proteome</keyword>
<proteinExistence type="predicted"/>
<accession>A0A1G8LN59</accession>
<dbReference type="RefSeq" id="WP_089846075.1">
    <property type="nucleotide sequence ID" value="NZ_FNEJ01000006.1"/>
</dbReference>
<organism evidence="2 3">
    <name type="scientific">Salipiger marinus</name>
    <dbReference type="NCBI Taxonomy" id="555512"/>
    <lineage>
        <taxon>Bacteria</taxon>
        <taxon>Pseudomonadati</taxon>
        <taxon>Pseudomonadota</taxon>
        <taxon>Alphaproteobacteria</taxon>
        <taxon>Rhodobacterales</taxon>
        <taxon>Roseobacteraceae</taxon>
        <taxon>Salipiger</taxon>
    </lineage>
</organism>
<reference evidence="2 3" key="1">
    <citation type="submission" date="2016-10" db="EMBL/GenBank/DDBJ databases">
        <authorList>
            <person name="de Groot N.N."/>
        </authorList>
    </citation>
    <scope>NUCLEOTIDE SEQUENCE [LARGE SCALE GENOMIC DNA]</scope>
    <source>
        <strain evidence="2 3">DSM 26424</strain>
    </source>
</reference>
<sequence>MELRQITPRYTVTPQIAVEDVPALAEAGFTLVICNRPDGEVPPDLQAEAIGAAVRAAGMAFEVLPVTHDGLTLDTIERQAALVAEAPGPVLAYCRSGTRCATVWAMGQAGQMPVDAILSTTAAAGYPLDGLRPTLDSLAQRET</sequence>
<dbReference type="GO" id="GO:0016787">
    <property type="term" value="F:hydrolase activity"/>
    <property type="evidence" value="ECO:0007669"/>
    <property type="project" value="InterPro"/>
</dbReference>
<evidence type="ECO:0000313" key="2">
    <source>
        <dbReference type="EMBL" id="SDI56877.1"/>
    </source>
</evidence>
<dbReference type="STRING" id="555512.SAMN04487993_1006258"/>
<dbReference type="InterPro" id="IPR029021">
    <property type="entry name" value="Prot-tyrosine_phosphatase-like"/>
</dbReference>
<name>A0A1G8LN59_9RHOB</name>
<dbReference type="OrthoDB" id="9805710at2"/>
<dbReference type="Pfam" id="PF04273">
    <property type="entry name" value="BLH_phosphatase"/>
    <property type="match status" value="1"/>
</dbReference>
<dbReference type="EMBL" id="FNEJ01000006">
    <property type="protein sequence ID" value="SDI56877.1"/>
    <property type="molecule type" value="Genomic_DNA"/>
</dbReference>
<dbReference type="InterPro" id="IPR005939">
    <property type="entry name" value="BLH_phosphatase-like"/>
</dbReference>
<protein>
    <submittedName>
        <fullName evidence="2">TIGR01244 family protein</fullName>
    </submittedName>
</protein>
<feature type="domain" description="Beta-lactamase hydrolase-like protein phosphatase-like" evidence="1">
    <location>
        <begin position="3"/>
        <end position="110"/>
    </location>
</feature>
<dbReference type="AlphaFoldDB" id="A0A1G8LN59"/>
<dbReference type="CDD" id="cd14503">
    <property type="entry name" value="PTP-bact"/>
    <property type="match status" value="1"/>
</dbReference>
<gene>
    <name evidence="2" type="ORF">SAMN04487993_1006258</name>
</gene>
<dbReference type="Proteomes" id="UP000199093">
    <property type="component" value="Unassembled WGS sequence"/>
</dbReference>
<dbReference type="SUPFAM" id="SSF52799">
    <property type="entry name" value="(Phosphotyrosine protein) phosphatases II"/>
    <property type="match status" value="1"/>
</dbReference>
<dbReference type="NCBIfam" id="TIGR01244">
    <property type="entry name" value="TIGR01244 family sulfur transferase"/>
    <property type="match status" value="1"/>
</dbReference>
<dbReference type="Gene3D" id="3.90.190.10">
    <property type="entry name" value="Protein tyrosine phosphatase superfamily"/>
    <property type="match status" value="1"/>
</dbReference>
<evidence type="ECO:0000313" key="3">
    <source>
        <dbReference type="Proteomes" id="UP000199093"/>
    </source>
</evidence>